<dbReference type="NCBIfam" id="TIGR00199">
    <property type="entry name" value="PncC_domain"/>
    <property type="match status" value="1"/>
</dbReference>
<dbReference type="EMBL" id="CAEZXX010000231">
    <property type="protein sequence ID" value="CAB4730226.1"/>
    <property type="molecule type" value="Genomic_DNA"/>
</dbReference>
<evidence type="ECO:0000313" key="3">
    <source>
        <dbReference type="EMBL" id="CAB5068937.1"/>
    </source>
</evidence>
<reference evidence="3" key="1">
    <citation type="submission" date="2020-05" db="EMBL/GenBank/DDBJ databases">
        <authorList>
            <person name="Chiriac C."/>
            <person name="Salcher M."/>
            <person name="Ghai R."/>
            <person name="Kavagutti S V."/>
        </authorList>
    </citation>
    <scope>NUCLEOTIDE SEQUENCE</scope>
</reference>
<dbReference type="Pfam" id="PF02464">
    <property type="entry name" value="CinA"/>
    <property type="match status" value="1"/>
</dbReference>
<proteinExistence type="predicted"/>
<dbReference type="EMBL" id="CAFBQP010000178">
    <property type="protein sequence ID" value="CAB5068937.1"/>
    <property type="molecule type" value="Genomic_DNA"/>
</dbReference>
<sequence length="182" mass="18978">MTEQIAPGWDETYGLAQQIASVLRKREETVAVAEGSAGGLISAALLAVPGASAYYLGGTVVYTAQAHKAFIAGTTEIPDGMRGASEPFAKYLARAVALRTEATWGIGEAGAAGPPNRYGDPAGHVWLAIAGPHARGDDYTTYVTRHVLTGLDDRVANMAVFAAGALRLFLETLETLEAASKT</sequence>
<dbReference type="Gene3D" id="3.90.950.20">
    <property type="entry name" value="CinA-like"/>
    <property type="match status" value="1"/>
</dbReference>
<dbReference type="AlphaFoldDB" id="A0A6J7UY98"/>
<gene>
    <name evidence="2" type="ORF">UFOPK2602_02292</name>
    <name evidence="3" type="ORF">UFOPK4306_02606</name>
</gene>
<dbReference type="SUPFAM" id="SSF142433">
    <property type="entry name" value="CinA-like"/>
    <property type="match status" value="1"/>
</dbReference>
<feature type="domain" description="CinA C-terminal" evidence="1">
    <location>
        <begin position="15"/>
        <end position="172"/>
    </location>
</feature>
<organism evidence="3">
    <name type="scientific">freshwater metagenome</name>
    <dbReference type="NCBI Taxonomy" id="449393"/>
    <lineage>
        <taxon>unclassified sequences</taxon>
        <taxon>metagenomes</taxon>
        <taxon>ecological metagenomes</taxon>
    </lineage>
</organism>
<dbReference type="InterPro" id="IPR036653">
    <property type="entry name" value="CinA-like_C"/>
</dbReference>
<dbReference type="InterPro" id="IPR008136">
    <property type="entry name" value="CinA_C"/>
</dbReference>
<name>A0A6J7UY98_9ZZZZ</name>
<evidence type="ECO:0000259" key="1">
    <source>
        <dbReference type="Pfam" id="PF02464"/>
    </source>
</evidence>
<accession>A0A6J7UY98</accession>
<protein>
    <submittedName>
        <fullName evidence="3">Unannotated protein</fullName>
    </submittedName>
</protein>
<evidence type="ECO:0000313" key="2">
    <source>
        <dbReference type="EMBL" id="CAB4730226.1"/>
    </source>
</evidence>